<protein>
    <submittedName>
        <fullName evidence="3">Uncharacterized protein</fullName>
    </submittedName>
</protein>
<sequence length="201" mass="22182">MFLFLYLLNVCQVLLRVKQLFKNTASTPNPVTGTVATPTTTTGTVTTQTLATGTAAESENQPVPASVVPIHKKKSWKRKSARLVKDEEASPKREQEEEASCPASEEADYPKTGPSQEQEEEEEEFPASPRGRTRQKGSFFSSEGEKELINKMHIVTWLLQCWDNGASSLELEGKEAKQLGSLSREAGIDKEIGKRAQDLSL</sequence>
<dbReference type="AlphaFoldDB" id="A0AAN7PB73"/>
<feature type="compositionally biased region" description="Basic and acidic residues" evidence="1">
    <location>
        <begin position="83"/>
        <end position="95"/>
    </location>
</feature>
<feature type="region of interest" description="Disordered" evidence="1">
    <location>
        <begin position="79"/>
        <end position="143"/>
    </location>
</feature>
<organism evidence="3 4">
    <name type="scientific">Mycteria americana</name>
    <name type="common">Wood stork</name>
    <dbReference type="NCBI Taxonomy" id="33587"/>
    <lineage>
        <taxon>Eukaryota</taxon>
        <taxon>Metazoa</taxon>
        <taxon>Chordata</taxon>
        <taxon>Craniata</taxon>
        <taxon>Vertebrata</taxon>
        <taxon>Euteleostomi</taxon>
        <taxon>Archelosauria</taxon>
        <taxon>Archosauria</taxon>
        <taxon>Dinosauria</taxon>
        <taxon>Saurischia</taxon>
        <taxon>Theropoda</taxon>
        <taxon>Coelurosauria</taxon>
        <taxon>Aves</taxon>
        <taxon>Neognathae</taxon>
        <taxon>Neoaves</taxon>
        <taxon>Aequornithes</taxon>
        <taxon>Ciconiiformes</taxon>
        <taxon>Ciconiidae</taxon>
        <taxon>Mycteria</taxon>
    </lineage>
</organism>
<keyword evidence="2" id="KW-0732">Signal</keyword>
<proteinExistence type="predicted"/>
<gene>
    <name evidence="3" type="ORF">QYF61_023462</name>
</gene>
<feature type="region of interest" description="Disordered" evidence="1">
    <location>
        <begin position="52"/>
        <end position="71"/>
    </location>
</feature>
<name>A0AAN7PB73_MYCAM</name>
<feature type="signal peptide" evidence="2">
    <location>
        <begin position="1"/>
        <end position="19"/>
    </location>
</feature>
<evidence type="ECO:0000256" key="1">
    <source>
        <dbReference type="SAM" id="MobiDB-lite"/>
    </source>
</evidence>
<evidence type="ECO:0000313" key="4">
    <source>
        <dbReference type="Proteomes" id="UP001333110"/>
    </source>
</evidence>
<keyword evidence="4" id="KW-1185">Reference proteome</keyword>
<feature type="compositionally biased region" description="Low complexity" evidence="1">
    <location>
        <begin position="27"/>
        <end position="43"/>
    </location>
</feature>
<feature type="region of interest" description="Disordered" evidence="1">
    <location>
        <begin position="178"/>
        <end position="201"/>
    </location>
</feature>
<comment type="caution">
    <text evidence="3">The sequence shown here is derived from an EMBL/GenBank/DDBJ whole genome shotgun (WGS) entry which is preliminary data.</text>
</comment>
<feature type="compositionally biased region" description="Basic and acidic residues" evidence="1">
    <location>
        <begin position="186"/>
        <end position="201"/>
    </location>
</feature>
<accession>A0AAN7PB73</accession>
<evidence type="ECO:0000313" key="3">
    <source>
        <dbReference type="EMBL" id="KAK4828100.1"/>
    </source>
</evidence>
<feature type="region of interest" description="Disordered" evidence="1">
    <location>
        <begin position="24"/>
        <end position="43"/>
    </location>
</feature>
<feature type="chain" id="PRO_5042886602" evidence="2">
    <location>
        <begin position="20"/>
        <end position="201"/>
    </location>
</feature>
<reference evidence="3 4" key="1">
    <citation type="journal article" date="2023" name="J. Hered.">
        <title>Chromosome-level genome of the wood stork (Mycteria americana) provides insight into avian chromosome evolution.</title>
        <authorList>
            <person name="Flamio R. Jr."/>
            <person name="Ramstad K.M."/>
        </authorList>
    </citation>
    <scope>NUCLEOTIDE SEQUENCE [LARGE SCALE GENOMIC DNA]</scope>
    <source>
        <strain evidence="3">JAX WOST 10</strain>
    </source>
</reference>
<dbReference type="EMBL" id="JAUNZN010000002">
    <property type="protein sequence ID" value="KAK4828100.1"/>
    <property type="molecule type" value="Genomic_DNA"/>
</dbReference>
<evidence type="ECO:0000256" key="2">
    <source>
        <dbReference type="SAM" id="SignalP"/>
    </source>
</evidence>
<dbReference type="Proteomes" id="UP001333110">
    <property type="component" value="Unassembled WGS sequence"/>
</dbReference>